<evidence type="ECO:0000313" key="2">
    <source>
        <dbReference type="Proteomes" id="UP000001055"/>
    </source>
</evidence>
<dbReference type="AlphaFoldDB" id="Q0UYF3"/>
<evidence type="ECO:0000313" key="1">
    <source>
        <dbReference type="EMBL" id="EAT89942.1"/>
    </source>
</evidence>
<gene>
    <name evidence="1" type="ORF">SNOG_03211</name>
</gene>
<name>Q0UYF3_PHANO</name>
<reference evidence="2" key="1">
    <citation type="journal article" date="2007" name="Plant Cell">
        <title>Dothideomycete-plant interactions illuminated by genome sequencing and EST analysis of the wheat pathogen Stagonospora nodorum.</title>
        <authorList>
            <person name="Hane J.K."/>
            <person name="Lowe R.G."/>
            <person name="Solomon P.S."/>
            <person name="Tan K.C."/>
            <person name="Schoch C.L."/>
            <person name="Spatafora J.W."/>
            <person name="Crous P.W."/>
            <person name="Kodira C."/>
            <person name="Birren B.W."/>
            <person name="Galagan J.E."/>
            <person name="Torriani S.F."/>
            <person name="McDonald B.A."/>
            <person name="Oliver R.P."/>
        </authorList>
    </citation>
    <scope>NUCLEOTIDE SEQUENCE [LARGE SCALE GENOMIC DNA]</scope>
    <source>
        <strain evidence="2">SN15 / ATCC MYA-4574 / FGSC 10173</strain>
    </source>
</reference>
<proteinExistence type="predicted"/>
<accession>Q0UYF3</accession>
<dbReference type="RefSeq" id="XP_001793789.1">
    <property type="nucleotide sequence ID" value="XM_001793737.1"/>
</dbReference>
<dbReference type="GeneID" id="5970646"/>
<organism evidence="1 2">
    <name type="scientific">Phaeosphaeria nodorum (strain SN15 / ATCC MYA-4574 / FGSC 10173)</name>
    <name type="common">Glume blotch fungus</name>
    <name type="synonym">Parastagonospora nodorum</name>
    <dbReference type="NCBI Taxonomy" id="321614"/>
    <lineage>
        <taxon>Eukaryota</taxon>
        <taxon>Fungi</taxon>
        <taxon>Dikarya</taxon>
        <taxon>Ascomycota</taxon>
        <taxon>Pezizomycotina</taxon>
        <taxon>Dothideomycetes</taxon>
        <taxon>Pleosporomycetidae</taxon>
        <taxon>Pleosporales</taxon>
        <taxon>Pleosporineae</taxon>
        <taxon>Phaeosphaeriaceae</taxon>
        <taxon>Parastagonospora</taxon>
    </lineage>
</organism>
<dbReference type="KEGG" id="pno:SNOG_03211"/>
<protein>
    <submittedName>
        <fullName evidence="1">Uncharacterized protein</fullName>
    </submittedName>
</protein>
<dbReference type="Proteomes" id="UP000001055">
    <property type="component" value="Unassembled WGS sequence"/>
</dbReference>
<dbReference type="InParanoid" id="Q0UYF3"/>
<dbReference type="EMBL" id="CH445328">
    <property type="protein sequence ID" value="EAT89942.1"/>
    <property type="molecule type" value="Genomic_DNA"/>
</dbReference>
<sequence length="52" mass="5777">MKLYNSALEAHSKYLRINVPAFACNCFYTAAQSAWQRSSSGFASTSCLIRNP</sequence>